<gene>
    <name evidence="1" type="ORF">BD01_1108</name>
</gene>
<keyword evidence="2" id="KW-1185">Reference proteome</keyword>
<name>W8P5J0_9EURY</name>
<reference evidence="1 2" key="1">
    <citation type="submission" date="2014-02" db="EMBL/GenBank/DDBJ databases">
        <title>Genome Sequence of an Hyperthermophilic Archaeon, Thermococcus nautili 30-1, producing viral vesicles.</title>
        <authorList>
            <person name="Oberto J."/>
            <person name="Gaudin M."/>
            <person name="Cossu M."/>
            <person name="Gorlas A."/>
            <person name="Slesarev A."/>
            <person name="Marguet E."/>
            <person name="Forterre P."/>
        </authorList>
    </citation>
    <scope>NUCLEOTIDE SEQUENCE [LARGE SCALE GENOMIC DNA]</scope>
    <source>
        <strain evidence="1 2">30-1</strain>
    </source>
</reference>
<evidence type="ECO:0000313" key="2">
    <source>
        <dbReference type="Proteomes" id="UP000019434"/>
    </source>
</evidence>
<dbReference type="Proteomes" id="UP000019434">
    <property type="component" value="Chromosome"/>
</dbReference>
<dbReference type="RefSeq" id="WP_042690796.1">
    <property type="nucleotide sequence ID" value="NZ_CP007264.1"/>
</dbReference>
<proteinExistence type="predicted"/>
<dbReference type="EMBL" id="CP007264">
    <property type="protein sequence ID" value="AHL22725.1"/>
    <property type="molecule type" value="Genomic_DNA"/>
</dbReference>
<protein>
    <submittedName>
        <fullName evidence="1">Uncharacterized protein</fullName>
    </submittedName>
</protein>
<sequence length="307" mass="33470">MRTYSFGTETVPVALAGDLLVGSVHDGKHYRIMLARLDGEEIIETRFLAGENDWEGHSGVKLDDGYLIGGAVEGIATPDGGEGWKAYLARLDENLNVLWELKLDVRSNGAVHSILPAGDGIIIADETGRPGNRGFFVGKVSPEGELLWLKDFGSWDDILFTVLLPSGNGLKLIGSVKDRRWEVRAFDFDENGELRGEEALAEGIALTACLWNGELVLAGYRGENFWLRIGKRDVELGKGSATSLLPLKNKLLVGGELEGNAVVVEISEGREPKVRKLWENGWVEVLGEGIVAGVTEDWEMVIARLSS</sequence>
<evidence type="ECO:0000313" key="1">
    <source>
        <dbReference type="EMBL" id="AHL22725.1"/>
    </source>
</evidence>
<dbReference type="Gene3D" id="2.130.10.10">
    <property type="entry name" value="YVTN repeat-like/Quinoprotein amine dehydrogenase"/>
    <property type="match status" value="1"/>
</dbReference>
<organism evidence="1 2">
    <name type="scientific">Thermococcus nautili</name>
    <dbReference type="NCBI Taxonomy" id="195522"/>
    <lineage>
        <taxon>Archaea</taxon>
        <taxon>Methanobacteriati</taxon>
        <taxon>Methanobacteriota</taxon>
        <taxon>Thermococci</taxon>
        <taxon>Thermococcales</taxon>
        <taxon>Thermococcaceae</taxon>
        <taxon>Thermococcus</taxon>
    </lineage>
</organism>
<dbReference type="KEGG" id="tnu:BD01_1108"/>
<dbReference type="STRING" id="195522.BD01_1108"/>
<dbReference type="OrthoDB" id="97056at2157"/>
<dbReference type="InterPro" id="IPR015943">
    <property type="entry name" value="WD40/YVTN_repeat-like_dom_sf"/>
</dbReference>
<dbReference type="AlphaFoldDB" id="W8P5J0"/>
<dbReference type="eggNOG" id="arCOG02559">
    <property type="taxonomic scope" value="Archaea"/>
</dbReference>
<dbReference type="GeneID" id="24957414"/>
<accession>W8P5J0</accession>
<dbReference type="HOGENOM" id="CLU_887454_0_0_2"/>